<name>A0ABU0MDD2_9PROT</name>
<sequence>MSGIPDAGPTEVDGLVELGAARLEYRWIPARRPGAPTLVFLHEGLGCIAIWKDFPDRLAAATGCGALVYSRQGYGRSTPCSLPRPLDYHVEEADGMLPALLDRLGVAGDLVLVGHSDGATIALLAAAGRLAPRIRLAIAEAPHVFVEDVTIAGIEAACEAWRDGALRRALERLHGANTEIAFRGWAETWLAPRFRAWNIEHRLPSLRVPLLVIQGVADEYATGAQYEAIAAQSGGPVTLLVLEECGHTPHRDQPERVLAAMAEAIGRA</sequence>
<feature type="domain" description="AB hydrolase-1" evidence="1">
    <location>
        <begin position="38"/>
        <end position="260"/>
    </location>
</feature>
<comment type="caution">
    <text evidence="2">The sequence shown here is derived from an EMBL/GenBank/DDBJ whole genome shotgun (WGS) entry which is preliminary data.</text>
</comment>
<dbReference type="InterPro" id="IPR029058">
    <property type="entry name" value="AB_hydrolase_fold"/>
</dbReference>
<dbReference type="PANTHER" id="PTHR43689">
    <property type="entry name" value="HYDROLASE"/>
    <property type="match status" value="1"/>
</dbReference>
<dbReference type="EMBL" id="JAUSVU010000001">
    <property type="protein sequence ID" value="MDQ0531437.1"/>
    <property type="molecule type" value="Genomic_DNA"/>
</dbReference>
<reference evidence="2 3" key="1">
    <citation type="submission" date="2023-07" db="EMBL/GenBank/DDBJ databases">
        <title>Genomic Encyclopedia of Type Strains, Phase IV (KMG-IV): sequencing the most valuable type-strain genomes for metagenomic binning, comparative biology and taxonomic classification.</title>
        <authorList>
            <person name="Goeker M."/>
        </authorList>
    </citation>
    <scope>NUCLEOTIDE SEQUENCE [LARGE SCALE GENOMIC DNA]</scope>
    <source>
        <strain evidence="2 3">DSM 19922</strain>
    </source>
</reference>
<evidence type="ECO:0000313" key="3">
    <source>
        <dbReference type="Proteomes" id="UP001244552"/>
    </source>
</evidence>
<gene>
    <name evidence="2" type="ORF">QO018_000269</name>
</gene>
<keyword evidence="3" id="KW-1185">Reference proteome</keyword>
<evidence type="ECO:0000313" key="2">
    <source>
        <dbReference type="EMBL" id="MDQ0531437.1"/>
    </source>
</evidence>
<evidence type="ECO:0000259" key="1">
    <source>
        <dbReference type="Pfam" id="PF12697"/>
    </source>
</evidence>
<dbReference type="RefSeq" id="WP_307353698.1">
    <property type="nucleotide sequence ID" value="NZ_JAGINO010000001.1"/>
</dbReference>
<proteinExistence type="predicted"/>
<dbReference type="SUPFAM" id="SSF53474">
    <property type="entry name" value="alpha/beta-Hydrolases"/>
    <property type="match status" value="1"/>
</dbReference>
<organism evidence="2 3">
    <name type="scientific">Azospirillum picis</name>
    <dbReference type="NCBI Taxonomy" id="488438"/>
    <lineage>
        <taxon>Bacteria</taxon>
        <taxon>Pseudomonadati</taxon>
        <taxon>Pseudomonadota</taxon>
        <taxon>Alphaproteobacteria</taxon>
        <taxon>Rhodospirillales</taxon>
        <taxon>Azospirillaceae</taxon>
        <taxon>Azospirillum</taxon>
    </lineage>
</organism>
<dbReference type="Pfam" id="PF12697">
    <property type="entry name" value="Abhydrolase_6"/>
    <property type="match status" value="1"/>
</dbReference>
<accession>A0ABU0MDD2</accession>
<dbReference type="Gene3D" id="3.40.50.1820">
    <property type="entry name" value="alpha/beta hydrolase"/>
    <property type="match status" value="1"/>
</dbReference>
<dbReference type="PANTHER" id="PTHR43689:SF8">
    <property type="entry name" value="ALPHA_BETA-HYDROLASES SUPERFAMILY PROTEIN"/>
    <property type="match status" value="1"/>
</dbReference>
<protein>
    <submittedName>
        <fullName evidence="2">Pimeloyl-ACP methyl ester carboxylesterase</fullName>
    </submittedName>
</protein>
<dbReference type="InterPro" id="IPR000073">
    <property type="entry name" value="AB_hydrolase_1"/>
</dbReference>
<dbReference type="Proteomes" id="UP001244552">
    <property type="component" value="Unassembled WGS sequence"/>
</dbReference>